<feature type="chain" id="PRO_5035809012" evidence="2">
    <location>
        <begin position="20"/>
        <end position="170"/>
    </location>
</feature>
<feature type="signal peptide" evidence="2">
    <location>
        <begin position="1"/>
        <end position="19"/>
    </location>
</feature>
<feature type="compositionally biased region" description="Basic residues" evidence="1">
    <location>
        <begin position="125"/>
        <end position="137"/>
    </location>
</feature>
<keyword evidence="2" id="KW-0732">Signal</keyword>
<evidence type="ECO:0000313" key="4">
    <source>
        <dbReference type="Proteomes" id="UP000699462"/>
    </source>
</evidence>
<comment type="caution">
    <text evidence="3">The sequence shown here is derived from an EMBL/GenBank/DDBJ whole genome shotgun (WGS) entry which is preliminary data.</text>
</comment>
<dbReference type="SUPFAM" id="SSF57302">
    <property type="entry name" value="Snake toxin-like"/>
    <property type="match status" value="1"/>
</dbReference>
<dbReference type="Proteomes" id="UP000699462">
    <property type="component" value="Unassembled WGS sequence"/>
</dbReference>
<name>A0A8T0DP98_9TREM</name>
<evidence type="ECO:0000256" key="1">
    <source>
        <dbReference type="SAM" id="MobiDB-lite"/>
    </source>
</evidence>
<evidence type="ECO:0000256" key="2">
    <source>
        <dbReference type="SAM" id="SignalP"/>
    </source>
</evidence>
<reference evidence="3 4" key="1">
    <citation type="submission" date="2019-07" db="EMBL/GenBank/DDBJ databases">
        <title>Annotation for the trematode Paragonimus westermani.</title>
        <authorList>
            <person name="Choi Y.-J."/>
        </authorList>
    </citation>
    <scope>NUCLEOTIDE SEQUENCE [LARGE SCALE GENOMIC DNA]</scope>
    <source>
        <strain evidence="3">180907_Pwestermani</strain>
    </source>
</reference>
<dbReference type="EMBL" id="JTDF01002385">
    <property type="protein sequence ID" value="KAF8568848.1"/>
    <property type="molecule type" value="Genomic_DNA"/>
</dbReference>
<keyword evidence="4" id="KW-1185">Reference proteome</keyword>
<sequence length="170" mass="18594">MISLIFVCISAAAVQMAAGQIQCYHGVSTEQGSVDNLPVIQNCGSCLYQESLYEGSFHNAFHGCVDKCAPYNLENEIRECCETDLCNVKGGSGGSAPSKVIPTPKKPVYLPPREKPSKGQPTWKKSSRKQPAKKRPSIKQPKVEQSEGGRTIMAPKITTLEEESLDEDEY</sequence>
<gene>
    <name evidence="3" type="ORF">P879_05282</name>
</gene>
<evidence type="ECO:0000313" key="3">
    <source>
        <dbReference type="EMBL" id="KAF8568848.1"/>
    </source>
</evidence>
<proteinExistence type="predicted"/>
<feature type="region of interest" description="Disordered" evidence="1">
    <location>
        <begin position="90"/>
        <end position="170"/>
    </location>
</feature>
<dbReference type="InterPro" id="IPR045860">
    <property type="entry name" value="Snake_toxin-like_sf"/>
</dbReference>
<organism evidence="3 4">
    <name type="scientific">Paragonimus westermani</name>
    <dbReference type="NCBI Taxonomy" id="34504"/>
    <lineage>
        <taxon>Eukaryota</taxon>
        <taxon>Metazoa</taxon>
        <taxon>Spiralia</taxon>
        <taxon>Lophotrochozoa</taxon>
        <taxon>Platyhelminthes</taxon>
        <taxon>Trematoda</taxon>
        <taxon>Digenea</taxon>
        <taxon>Plagiorchiida</taxon>
        <taxon>Troglotremata</taxon>
        <taxon>Troglotrematidae</taxon>
        <taxon>Paragonimus</taxon>
    </lineage>
</organism>
<protein>
    <submittedName>
        <fullName evidence="3">Uncharacterized protein</fullName>
    </submittedName>
</protein>
<feature type="compositionally biased region" description="Acidic residues" evidence="1">
    <location>
        <begin position="160"/>
        <end position="170"/>
    </location>
</feature>
<dbReference type="AlphaFoldDB" id="A0A8T0DP98"/>
<accession>A0A8T0DP98</accession>